<dbReference type="EMBL" id="CP017717">
    <property type="protein sequence ID" value="AQZ64650.1"/>
    <property type="molecule type" value="Genomic_DNA"/>
</dbReference>
<dbReference type="KEGG" id="noa:BKM31_27150"/>
<dbReference type="RefSeq" id="WP_186405124.1">
    <property type="nucleotide sequence ID" value="NZ_CP017717.1"/>
</dbReference>
<evidence type="ECO:0000313" key="1">
    <source>
        <dbReference type="EMBL" id="AQZ64650.1"/>
    </source>
</evidence>
<evidence type="ECO:0008006" key="3">
    <source>
        <dbReference type="Google" id="ProtNLM"/>
    </source>
</evidence>
<accession>A0A1V0A364</accession>
<sequence length="108" mass="11604">MYAVVRHYRTTPGAVEAMISAVDDEFADRVPQQVGAVLYSAVDTGDGTAITITVYEDEAAAVRSESTVGELQRDLGERFGVKETSAHRGQVVISRASEAIVRPVHARA</sequence>
<gene>
    <name evidence="1" type="ORF">BKM31_27150</name>
</gene>
<reference evidence="2" key="1">
    <citation type="journal article" date="2017" name="Med. Chem. Commun.">
        <title>Nonomuraea sp. ATCC 55076 harbours the largest actinomycete chromosome to date and the kistamicin biosynthetic gene cluster.</title>
        <authorList>
            <person name="Nazari B."/>
            <person name="Forneris C.C."/>
            <person name="Gibson M.I."/>
            <person name="Moon K."/>
            <person name="Schramma K.R."/>
            <person name="Seyedsayamdost M.R."/>
        </authorList>
    </citation>
    <scope>NUCLEOTIDE SEQUENCE [LARGE SCALE GENOMIC DNA]</scope>
    <source>
        <strain evidence="2">ATCC 55076</strain>
    </source>
</reference>
<dbReference type="STRING" id="1909395.BKM31_27150"/>
<evidence type="ECO:0000313" key="2">
    <source>
        <dbReference type="Proteomes" id="UP000190797"/>
    </source>
</evidence>
<dbReference type="Proteomes" id="UP000190797">
    <property type="component" value="Chromosome"/>
</dbReference>
<name>A0A1V0A364_9ACTN</name>
<proteinExistence type="predicted"/>
<keyword evidence="2" id="KW-1185">Reference proteome</keyword>
<organism evidence="1 2">
    <name type="scientific">[Actinomadura] parvosata subsp. kistnae</name>
    <dbReference type="NCBI Taxonomy" id="1909395"/>
    <lineage>
        <taxon>Bacteria</taxon>
        <taxon>Bacillati</taxon>
        <taxon>Actinomycetota</taxon>
        <taxon>Actinomycetes</taxon>
        <taxon>Streptosporangiales</taxon>
        <taxon>Streptosporangiaceae</taxon>
        <taxon>Nonomuraea</taxon>
    </lineage>
</organism>
<dbReference type="AlphaFoldDB" id="A0A1V0A364"/>
<protein>
    <recommendedName>
        <fullName evidence="3">ABM domain-containing protein</fullName>
    </recommendedName>
</protein>